<protein>
    <recommendedName>
        <fullName evidence="2">ATP-grasp domain-containing protein</fullName>
    </recommendedName>
</protein>
<dbReference type="InterPro" id="IPR011761">
    <property type="entry name" value="ATP-grasp"/>
</dbReference>
<name>A0A154VYY8_9PROT</name>
<dbReference type="PANTHER" id="PTHR39217:SF1">
    <property type="entry name" value="GLUTATHIONE SYNTHETASE"/>
    <property type="match status" value="1"/>
</dbReference>
<dbReference type="RefSeq" id="WP_067557450.1">
    <property type="nucleotide sequence ID" value="NZ_LPXN01000121.1"/>
</dbReference>
<dbReference type="GO" id="GO:0046872">
    <property type="term" value="F:metal ion binding"/>
    <property type="evidence" value="ECO:0007669"/>
    <property type="project" value="InterPro"/>
</dbReference>
<keyword evidence="1" id="KW-0547">Nucleotide-binding</keyword>
<dbReference type="AlphaFoldDB" id="A0A154VYY8"/>
<proteinExistence type="predicted"/>
<organism evidence="3 4">
    <name type="scientific">Oceanibaculum pacificum</name>
    <dbReference type="NCBI Taxonomy" id="580166"/>
    <lineage>
        <taxon>Bacteria</taxon>
        <taxon>Pseudomonadati</taxon>
        <taxon>Pseudomonadota</taxon>
        <taxon>Alphaproteobacteria</taxon>
        <taxon>Rhodospirillales</taxon>
        <taxon>Oceanibaculaceae</taxon>
        <taxon>Oceanibaculum</taxon>
    </lineage>
</organism>
<dbReference type="InterPro" id="IPR053191">
    <property type="entry name" value="DcsG_Biosynth_Enzyme"/>
</dbReference>
<dbReference type="GO" id="GO:0005524">
    <property type="term" value="F:ATP binding"/>
    <property type="evidence" value="ECO:0007669"/>
    <property type="project" value="UniProtKB-UniRule"/>
</dbReference>
<dbReference type="STRING" id="580166.AUP43_10735"/>
<reference evidence="3 4" key="1">
    <citation type="submission" date="2015-12" db="EMBL/GenBank/DDBJ databases">
        <title>Genome sequence of Oceanibaculum pacificum MCCC 1A02656.</title>
        <authorList>
            <person name="Lu L."/>
            <person name="Lai Q."/>
            <person name="Shao Z."/>
            <person name="Qian P."/>
        </authorList>
    </citation>
    <scope>NUCLEOTIDE SEQUENCE [LARGE SCALE GENOMIC DNA]</scope>
    <source>
        <strain evidence="3 4">MCCC 1A02656</strain>
    </source>
</reference>
<evidence type="ECO:0000259" key="2">
    <source>
        <dbReference type="PROSITE" id="PS50975"/>
    </source>
</evidence>
<dbReference type="PANTHER" id="PTHR39217">
    <property type="match status" value="1"/>
</dbReference>
<dbReference type="Gene3D" id="3.30.1490.20">
    <property type="entry name" value="ATP-grasp fold, A domain"/>
    <property type="match status" value="1"/>
</dbReference>
<dbReference type="InterPro" id="IPR013815">
    <property type="entry name" value="ATP_grasp_subdomain_1"/>
</dbReference>
<accession>A0A154VYY8</accession>
<dbReference type="Gene3D" id="3.30.470.20">
    <property type="entry name" value="ATP-grasp fold, B domain"/>
    <property type="match status" value="1"/>
</dbReference>
<feature type="domain" description="ATP-grasp" evidence="2">
    <location>
        <begin position="94"/>
        <end position="284"/>
    </location>
</feature>
<gene>
    <name evidence="3" type="ORF">AUP43_10735</name>
</gene>
<evidence type="ECO:0000313" key="3">
    <source>
        <dbReference type="EMBL" id="KZD06458.1"/>
    </source>
</evidence>
<sequence>MPPKIALALCNAWPEPTPGEMPYIEALRAAGATVVTGRWNGDQTPFRDADLVVLRATWDYHRDLDAYRAWLAALPVPVANPVPLVLWNLDKAYLEELAARGVVVPDQAVLPLDLSAARATLAAKGWARAVAKPTAGASGHGVTLVTPETLEELWPEIAASIAPHRLLLQEFVPEISSGGQVSFVFYDGVFSHAVQLLPQPGEFRINGKFQPRKALFEPDAAALAQAEAALAALPGRPLYARIDGIFRGAQFILLEAEVNEPGLFLDVAPAAGARFAAATLTWARRG</sequence>
<dbReference type="SUPFAM" id="SSF56059">
    <property type="entry name" value="Glutathione synthetase ATP-binding domain-like"/>
    <property type="match status" value="1"/>
</dbReference>
<dbReference type="PROSITE" id="PS50975">
    <property type="entry name" value="ATP_GRASP"/>
    <property type="match status" value="1"/>
</dbReference>
<dbReference type="OrthoDB" id="3373978at2"/>
<dbReference type="Proteomes" id="UP000076400">
    <property type="component" value="Unassembled WGS sequence"/>
</dbReference>
<keyword evidence="1" id="KW-0067">ATP-binding</keyword>
<dbReference type="EMBL" id="LPXN01000121">
    <property type="protein sequence ID" value="KZD06458.1"/>
    <property type="molecule type" value="Genomic_DNA"/>
</dbReference>
<comment type="caution">
    <text evidence="3">The sequence shown here is derived from an EMBL/GenBank/DDBJ whole genome shotgun (WGS) entry which is preliminary data.</text>
</comment>
<evidence type="ECO:0000256" key="1">
    <source>
        <dbReference type="PROSITE-ProRule" id="PRU00409"/>
    </source>
</evidence>
<keyword evidence="4" id="KW-1185">Reference proteome</keyword>
<evidence type="ECO:0000313" key="4">
    <source>
        <dbReference type="Proteomes" id="UP000076400"/>
    </source>
</evidence>